<dbReference type="RefSeq" id="WP_319697250.1">
    <property type="nucleotide sequence ID" value="NZ_JARAWN010000345.1"/>
</dbReference>
<dbReference type="InterPro" id="IPR020845">
    <property type="entry name" value="AMP-binding_CS"/>
</dbReference>
<dbReference type="InterPro" id="IPR045851">
    <property type="entry name" value="AMP-bd_C_sf"/>
</dbReference>
<dbReference type="EMBL" id="JARAWN010000345">
    <property type="protein sequence ID" value="MDX3134969.1"/>
    <property type="molecule type" value="Genomic_DNA"/>
</dbReference>
<proteinExistence type="inferred from homology"/>
<dbReference type="SUPFAM" id="SSF56801">
    <property type="entry name" value="Acetyl-CoA synthetase-like"/>
    <property type="match status" value="1"/>
</dbReference>
<feature type="region of interest" description="Disordered" evidence="2">
    <location>
        <begin position="538"/>
        <end position="583"/>
    </location>
</feature>
<evidence type="ECO:0000256" key="1">
    <source>
        <dbReference type="ARBA" id="ARBA00006432"/>
    </source>
</evidence>
<gene>
    <name evidence="4" type="ORF">PV367_35450</name>
</gene>
<feature type="domain" description="AMP-dependent synthetase/ligase" evidence="3">
    <location>
        <begin position="42"/>
        <end position="402"/>
    </location>
</feature>
<dbReference type="AlphaFoldDB" id="A0AAJ2UQE7"/>
<dbReference type="Proteomes" id="UP001273589">
    <property type="component" value="Unassembled WGS sequence"/>
</dbReference>
<evidence type="ECO:0000313" key="5">
    <source>
        <dbReference type="Proteomes" id="UP001273589"/>
    </source>
</evidence>
<comment type="caution">
    <text evidence="4">The sequence shown here is derived from an EMBL/GenBank/DDBJ whole genome shotgun (WGS) entry which is preliminary data.</text>
</comment>
<dbReference type="InterPro" id="IPR042099">
    <property type="entry name" value="ANL_N_sf"/>
</dbReference>
<dbReference type="Gene3D" id="3.30.300.30">
    <property type="match status" value="1"/>
</dbReference>
<sequence>MTSRGDSLLDGGPAPHQKYATLGTALTRAALTSHAQGLCFVHTDGGETRWSYARLLDEAGRLVAGMRAAGVTPGDRVLVHVAHQPDLLATFWACVLGGFVPLPVGTGTTPAARAAAPGLLDAVWNRYGRPYTVTGPDQHLAARTRAHPGWAGSWLGHPHQLRATHPDHRRHPSRPDDLAVLLLTSGSTSTPKAVMLTHRNILSRSAATARANGLGATTRSVNWMPLDHAGGLLLFHVRDVFLGAHQVHARPEHVLADPLRWLALLDRHRACTTWAPNSALSLVNDQAHRLAGEDWDLSRLRYLMNGGEAVHASVVRRFMELLAPFGLPPDAMSPGWGMSETAAGVVDCRLSDLDPGNTRYVPAGRPHPGTAVRCVDEQDEPVPAGTWGHLQVSGPSVTPGYLDDIEHTRRAFTADGWFRTGDLAFVRDGVLTVTGRADDLIERAGVRCHSHEIEAAVEELDFVAPAHTVACPVTGPEGEELAVFYHPRPGTGPERAAALIRAQIADRLGLHIGRVVPVRARDVPRTGIGKLRRSRMRHWYETRDAGPAGGGPGPRPNSNHFDPRTAPVTRDARGAQPVMERKP</sequence>
<name>A0AAJ2UQE7_9ACTN</name>
<dbReference type="Pfam" id="PF00501">
    <property type="entry name" value="AMP-binding"/>
    <property type="match status" value="1"/>
</dbReference>
<accession>A0AAJ2UQE7</accession>
<reference evidence="4" key="1">
    <citation type="journal article" date="2023" name="Microb. Genom.">
        <title>Mesoterricola silvestris gen. nov., sp. nov., Mesoterricola sediminis sp. nov., Geothrix oryzae sp. nov., Geothrix edaphica sp. nov., Geothrix rubra sp. nov., and Geothrix limicola sp. nov., six novel members of Acidobacteriota isolated from soils.</title>
        <authorList>
            <person name="Weisberg A.J."/>
            <person name="Pearce E."/>
            <person name="Kramer C.G."/>
            <person name="Chang J.H."/>
            <person name="Clarke C.R."/>
        </authorList>
    </citation>
    <scope>NUCLEOTIDE SEQUENCE</scope>
    <source>
        <strain evidence="4">ND06-05F</strain>
    </source>
</reference>
<protein>
    <submittedName>
        <fullName evidence="4">AMP-binding protein</fullName>
    </submittedName>
</protein>
<dbReference type="PROSITE" id="PS00455">
    <property type="entry name" value="AMP_BINDING"/>
    <property type="match status" value="1"/>
</dbReference>
<evidence type="ECO:0000313" key="4">
    <source>
        <dbReference type="EMBL" id="MDX3134969.1"/>
    </source>
</evidence>
<evidence type="ECO:0000256" key="2">
    <source>
        <dbReference type="SAM" id="MobiDB-lite"/>
    </source>
</evidence>
<dbReference type="PANTHER" id="PTHR22754:SF32">
    <property type="entry name" value="DISCO-INTERACTING PROTEIN 2"/>
    <property type="match status" value="1"/>
</dbReference>
<dbReference type="PANTHER" id="PTHR22754">
    <property type="entry name" value="DISCO-INTERACTING PROTEIN 2 DIP2 -RELATED"/>
    <property type="match status" value="1"/>
</dbReference>
<dbReference type="Gene3D" id="3.40.50.12780">
    <property type="entry name" value="N-terminal domain of ligase-like"/>
    <property type="match status" value="1"/>
</dbReference>
<organism evidence="4 5">
    <name type="scientific">Streptomyces europaeiscabiei</name>
    <dbReference type="NCBI Taxonomy" id="146819"/>
    <lineage>
        <taxon>Bacteria</taxon>
        <taxon>Bacillati</taxon>
        <taxon>Actinomycetota</taxon>
        <taxon>Actinomycetes</taxon>
        <taxon>Kitasatosporales</taxon>
        <taxon>Streptomycetaceae</taxon>
        <taxon>Streptomyces</taxon>
    </lineage>
</organism>
<dbReference type="InterPro" id="IPR000873">
    <property type="entry name" value="AMP-dep_synth/lig_dom"/>
</dbReference>
<comment type="similarity">
    <text evidence="1">Belongs to the ATP-dependent AMP-binding enzyme family.</text>
</comment>
<evidence type="ECO:0000259" key="3">
    <source>
        <dbReference type="Pfam" id="PF00501"/>
    </source>
</evidence>